<dbReference type="SFLD" id="SFLDG01020">
    <property type="entry name" value="Terpene_Cyclase_Like_2"/>
    <property type="match status" value="2"/>
</dbReference>
<keyword evidence="2" id="KW-0460">Magnesium</keyword>
<reference evidence="4" key="1">
    <citation type="journal article" date="2019" name="Int. J. Syst. Evol. Microbiol.">
        <title>The Global Catalogue of Microorganisms (GCM) 10K type strain sequencing project: providing services to taxonomists for standard genome sequencing and annotation.</title>
        <authorList>
            <consortium name="The Broad Institute Genomics Platform"/>
            <consortium name="The Broad Institute Genome Sequencing Center for Infectious Disease"/>
            <person name="Wu L."/>
            <person name="Ma J."/>
        </authorList>
    </citation>
    <scope>NUCLEOTIDE SEQUENCE [LARGE SCALE GENOMIC DNA]</scope>
    <source>
        <strain evidence="4">CGMCC 4.7304</strain>
    </source>
</reference>
<keyword evidence="4" id="KW-1185">Reference proteome</keyword>
<protein>
    <recommendedName>
        <fullName evidence="2">Terpene synthase</fullName>
        <ecNumber evidence="2">4.2.3.-</ecNumber>
    </recommendedName>
</protein>
<comment type="cofactor">
    <cofactor evidence="2">
        <name>Mg(2+)</name>
        <dbReference type="ChEBI" id="CHEBI:18420"/>
    </cofactor>
</comment>
<evidence type="ECO:0000256" key="1">
    <source>
        <dbReference type="ARBA" id="ARBA00023239"/>
    </source>
</evidence>
<dbReference type="Pfam" id="PF19086">
    <property type="entry name" value="Terpene_syn_C_2"/>
    <property type="match status" value="2"/>
</dbReference>
<dbReference type="SUPFAM" id="SSF48576">
    <property type="entry name" value="Terpenoid synthases"/>
    <property type="match status" value="2"/>
</dbReference>
<comment type="caution">
    <text evidence="3">The sequence shown here is derived from an EMBL/GenBank/DDBJ whole genome shotgun (WGS) entry which is preliminary data.</text>
</comment>
<sequence>MPHPFRLPRFYTPYPARLNPRLDRARRHAKEWAGGMGMIEGSGIWDEAAFDSHDYALLCAYTHPDAPGPELDLITDWYAWVFFFDDHFLEVFKRSGDLQGGKRYLDRLPAFMPLDPEEGVPEPGNPVERGLADLWARTVWTMSRPWRARFKENTRKLLDVSLWELANINDQRVANPVEFIDMRRKVGGAPWSANLVEHAAGVEVPDRVADSRPLRVLRDAFADGVHLRNDLFSYEREVRDEGELSNAVLVLERFLDCDTQQAAETVNDLLTARLQQFEHTALTELGPLFAEHGLDAEECRRVFAYVKGLQDWQSGGHEWHLRSSRYMNDAAGGAAVAPARLLGGPLGLGTSAALLLPSIAATAPARLRGYTHVPYEETGPLPLPEFPMPYRVRLNPHLERARCGNAAFGHRAGLLAPDPAVPGSGLWDAERIADFDFALCSAGLDPDGDADALQLSADWLAWGTYGDDYFTTVLDRLPPHAAQSLVRRLRAFMPLDAGPVPPAEHALEHGLAELWGRTAGPMTPRDRVELREGVEVMLDAWLWELANRRQNRVPEPVDYLEMRRRTFGTDLTNKLFRLRQGNAVPQEVYRAEPVVALENAAADYASLANDLFSFQKEIQYEGEMHNAVLVVQNFFNCGREEARAIVGDLLASRVREFQHIVAAQLPVFREVAGLDADARAALEGYVASLQNWMAGILKWHQECRRYTEEDLRRHHAAPRRPVRYGLPALGRSASLPPAGLGMSAARVSRARIPA</sequence>
<dbReference type="SFLD" id="SFLDS00005">
    <property type="entry name" value="Isoprenoid_Synthase_Type_I"/>
    <property type="match status" value="2"/>
</dbReference>
<evidence type="ECO:0000313" key="3">
    <source>
        <dbReference type="EMBL" id="MFC5721653.1"/>
    </source>
</evidence>
<dbReference type="EC" id="4.2.3.-" evidence="2"/>
<dbReference type="Gene3D" id="1.10.600.10">
    <property type="entry name" value="Farnesyl Diphosphate Synthase"/>
    <property type="match status" value="2"/>
</dbReference>
<evidence type="ECO:0000313" key="4">
    <source>
        <dbReference type="Proteomes" id="UP001596083"/>
    </source>
</evidence>
<accession>A0ABW0Z3P0</accession>
<organism evidence="3 4">
    <name type="scientific">Streptomyces gamaensis</name>
    <dbReference type="NCBI Taxonomy" id="1763542"/>
    <lineage>
        <taxon>Bacteria</taxon>
        <taxon>Bacillati</taxon>
        <taxon>Actinomycetota</taxon>
        <taxon>Actinomycetes</taxon>
        <taxon>Kitasatosporales</taxon>
        <taxon>Streptomycetaceae</taxon>
        <taxon>Streptomyces</taxon>
    </lineage>
</organism>
<dbReference type="RefSeq" id="WP_390316962.1">
    <property type="nucleotide sequence ID" value="NZ_JBHSPB010000008.1"/>
</dbReference>
<evidence type="ECO:0000256" key="2">
    <source>
        <dbReference type="RuleBase" id="RU366034"/>
    </source>
</evidence>
<gene>
    <name evidence="3" type="ORF">ACFP1Z_15890</name>
</gene>
<dbReference type="PANTHER" id="PTHR35201:SF4">
    <property type="entry name" value="BETA-PINACENE SYNTHASE-RELATED"/>
    <property type="match status" value="1"/>
</dbReference>
<keyword evidence="1 2" id="KW-0456">Lyase</keyword>
<proteinExistence type="inferred from homology"/>
<dbReference type="InterPro" id="IPR008949">
    <property type="entry name" value="Isoprenoid_synthase_dom_sf"/>
</dbReference>
<dbReference type="Proteomes" id="UP001596083">
    <property type="component" value="Unassembled WGS sequence"/>
</dbReference>
<dbReference type="InterPro" id="IPR034686">
    <property type="entry name" value="Terpene_cyclase-like_2"/>
</dbReference>
<dbReference type="EMBL" id="JBHSPB010000008">
    <property type="protein sequence ID" value="MFC5721653.1"/>
    <property type="molecule type" value="Genomic_DNA"/>
</dbReference>
<keyword evidence="2" id="KW-0479">Metal-binding</keyword>
<name>A0ABW0Z3P0_9ACTN</name>
<comment type="similarity">
    <text evidence="2">Belongs to the terpene synthase family.</text>
</comment>
<dbReference type="PANTHER" id="PTHR35201">
    <property type="entry name" value="TERPENE SYNTHASE"/>
    <property type="match status" value="1"/>
</dbReference>